<keyword evidence="4" id="KW-1185">Reference proteome</keyword>
<feature type="compositionally biased region" description="Basic and acidic residues" evidence="1">
    <location>
        <begin position="57"/>
        <end position="68"/>
    </location>
</feature>
<keyword evidence="2" id="KW-0472">Membrane</keyword>
<accession>A0A9Q8USU4</accession>
<dbReference type="Proteomes" id="UP000756132">
    <property type="component" value="Chromosome 8"/>
</dbReference>
<dbReference type="EMBL" id="CP090170">
    <property type="protein sequence ID" value="UJO21147.1"/>
    <property type="molecule type" value="Genomic_DNA"/>
</dbReference>
<dbReference type="InterPro" id="IPR038883">
    <property type="entry name" value="AN11006-like"/>
</dbReference>
<dbReference type="PANTHER" id="PTHR42085">
    <property type="entry name" value="F-BOX DOMAIN-CONTAINING PROTEIN"/>
    <property type="match status" value="1"/>
</dbReference>
<keyword evidence="2" id="KW-0812">Transmembrane</keyword>
<organism evidence="3 4">
    <name type="scientific">Passalora fulva</name>
    <name type="common">Tomato leaf mold</name>
    <name type="synonym">Cladosporium fulvum</name>
    <dbReference type="NCBI Taxonomy" id="5499"/>
    <lineage>
        <taxon>Eukaryota</taxon>
        <taxon>Fungi</taxon>
        <taxon>Dikarya</taxon>
        <taxon>Ascomycota</taxon>
        <taxon>Pezizomycotina</taxon>
        <taxon>Dothideomycetes</taxon>
        <taxon>Dothideomycetidae</taxon>
        <taxon>Mycosphaerellales</taxon>
        <taxon>Mycosphaerellaceae</taxon>
        <taxon>Fulvia</taxon>
    </lineage>
</organism>
<dbReference type="KEGG" id="ffu:CLAFUR5_11131"/>
<reference evidence="3" key="2">
    <citation type="journal article" date="2022" name="Microb. Genom.">
        <title>A chromosome-scale genome assembly of the tomato pathogen Cladosporium fulvum reveals a compartmentalized genome architecture and the presence of a dispensable chromosome.</title>
        <authorList>
            <person name="Zaccaron A.Z."/>
            <person name="Chen L.H."/>
            <person name="Samaras A."/>
            <person name="Stergiopoulos I."/>
        </authorList>
    </citation>
    <scope>NUCLEOTIDE SEQUENCE</scope>
    <source>
        <strain evidence="3">Race5_Kim</strain>
    </source>
</reference>
<dbReference type="GeneID" id="71991009"/>
<dbReference type="PANTHER" id="PTHR42085:SF1">
    <property type="entry name" value="F-BOX DOMAIN-CONTAINING PROTEIN"/>
    <property type="match status" value="1"/>
</dbReference>
<evidence type="ECO:0000256" key="2">
    <source>
        <dbReference type="SAM" id="Phobius"/>
    </source>
</evidence>
<gene>
    <name evidence="3" type="ORF">CLAFUR5_11131</name>
</gene>
<evidence type="ECO:0000313" key="4">
    <source>
        <dbReference type="Proteomes" id="UP000756132"/>
    </source>
</evidence>
<dbReference type="AlphaFoldDB" id="A0A9Q8USU4"/>
<proteinExistence type="predicted"/>
<keyword evidence="2" id="KW-1133">Transmembrane helix</keyword>
<protein>
    <submittedName>
        <fullName evidence="3">Uncharacterized protein</fullName>
    </submittedName>
</protein>
<name>A0A9Q8USU4_PASFU</name>
<evidence type="ECO:0000313" key="3">
    <source>
        <dbReference type="EMBL" id="UJO21147.1"/>
    </source>
</evidence>
<evidence type="ECO:0000256" key="1">
    <source>
        <dbReference type="SAM" id="MobiDB-lite"/>
    </source>
</evidence>
<dbReference type="RefSeq" id="XP_047765513.1">
    <property type="nucleotide sequence ID" value="XM_047910279.1"/>
</dbReference>
<feature type="region of interest" description="Disordered" evidence="1">
    <location>
        <begin position="40"/>
        <end position="81"/>
    </location>
</feature>
<reference evidence="3" key="1">
    <citation type="submission" date="2021-12" db="EMBL/GenBank/DDBJ databases">
        <authorList>
            <person name="Zaccaron A."/>
            <person name="Stergiopoulos I."/>
        </authorList>
    </citation>
    <scope>NUCLEOTIDE SEQUENCE</scope>
    <source>
        <strain evidence="3">Race5_Kim</strain>
    </source>
</reference>
<sequence length="435" mass="49171">MATTSSKSARQQMKRLHFTRKQKQLETVFGHARTIISRGRLMSSKRRSKVAAPLKSRSLDDNTKKEARTSLGKSRGIGHNEKLDLRADPHEGSRLLALPPELRNHIYKEVFAGDETYCTCLNWHRHHHFCAVKRRLHVPALLQTCQQLRAEASDMWYSQLQIHFQSANRLTWLLRLMSSQQRSLVRMLVWDLTPSTSWLTAETYLDKLYADLEEDKVTVARDVLHARITVRTARRWHGRAIVTSDPRSDAQALMKADISLILGAIDPWDLVRFLEMLSDGNTIKSYVRFTLPHASLLTKLSKRYADIKMAPPFNIIWGAACSGVVVVFVAIVFVAVAWHNERKSRRATRAAQLAQTEEGDITMNRGGGASMGWTVSVGVQSTAHSRRCVGFELPFRQQERGVVGGGVLLTGVRRIQDCYEVLKGIDLGTAECMCL</sequence>
<feature type="transmembrane region" description="Helical" evidence="2">
    <location>
        <begin position="315"/>
        <end position="338"/>
    </location>
</feature>